<dbReference type="InterPro" id="IPR003594">
    <property type="entry name" value="HATPase_dom"/>
</dbReference>
<dbReference type="GO" id="GO:0005524">
    <property type="term" value="F:ATP binding"/>
    <property type="evidence" value="ECO:0007669"/>
    <property type="project" value="UniProtKB-KW"/>
</dbReference>
<organism evidence="11 12">
    <name type="scientific">Silvanigrella paludirubra</name>
    <dbReference type="NCBI Taxonomy" id="2499159"/>
    <lineage>
        <taxon>Bacteria</taxon>
        <taxon>Pseudomonadati</taxon>
        <taxon>Bdellovibrionota</taxon>
        <taxon>Oligoflexia</taxon>
        <taxon>Silvanigrellales</taxon>
        <taxon>Silvanigrellaceae</taxon>
        <taxon>Silvanigrella</taxon>
    </lineage>
</organism>
<dbReference type="Pfam" id="PF02518">
    <property type="entry name" value="HATPase_c"/>
    <property type="match status" value="1"/>
</dbReference>
<evidence type="ECO:0000256" key="1">
    <source>
        <dbReference type="ARBA" id="ARBA00000085"/>
    </source>
</evidence>
<keyword evidence="9" id="KW-0812">Transmembrane</keyword>
<evidence type="ECO:0000313" key="11">
    <source>
        <dbReference type="EMBL" id="KAB8037846.1"/>
    </source>
</evidence>
<dbReference type="AlphaFoldDB" id="A0A6N6VT23"/>
<keyword evidence="7" id="KW-0067">ATP-binding</keyword>
<keyword evidence="9" id="KW-1133">Transmembrane helix</keyword>
<evidence type="ECO:0000256" key="2">
    <source>
        <dbReference type="ARBA" id="ARBA00012438"/>
    </source>
</evidence>
<reference evidence="11 12" key="1">
    <citation type="submission" date="2019-10" db="EMBL/GenBank/DDBJ databases">
        <title>New species of Slilvanegrellaceae.</title>
        <authorList>
            <person name="Pitt A."/>
            <person name="Hahn M.W."/>
        </authorList>
    </citation>
    <scope>NUCLEOTIDE SEQUENCE [LARGE SCALE GENOMIC DNA]</scope>
    <source>
        <strain evidence="11 12">SP-Ram-0.45-NSY-1</strain>
    </source>
</reference>
<dbReference type="InterPro" id="IPR005467">
    <property type="entry name" value="His_kinase_dom"/>
</dbReference>
<name>A0A6N6VT23_9BACT</name>
<dbReference type="GO" id="GO:0000155">
    <property type="term" value="F:phosphorelay sensor kinase activity"/>
    <property type="evidence" value="ECO:0007669"/>
    <property type="project" value="InterPro"/>
</dbReference>
<dbReference type="CDD" id="cd00075">
    <property type="entry name" value="HATPase"/>
    <property type="match status" value="1"/>
</dbReference>
<keyword evidence="8" id="KW-0902">Two-component regulatory system</keyword>
<dbReference type="OrthoDB" id="9797243at2"/>
<dbReference type="SMART" id="SM00387">
    <property type="entry name" value="HATPase_c"/>
    <property type="match status" value="1"/>
</dbReference>
<keyword evidence="3" id="KW-0597">Phosphoprotein</keyword>
<keyword evidence="9" id="KW-0472">Membrane</keyword>
<dbReference type="SUPFAM" id="SSF55874">
    <property type="entry name" value="ATPase domain of HSP90 chaperone/DNA topoisomerase II/histidine kinase"/>
    <property type="match status" value="1"/>
</dbReference>
<dbReference type="RefSeq" id="WP_153420923.1">
    <property type="nucleotide sequence ID" value="NZ_WFLM01000004.1"/>
</dbReference>
<dbReference type="Proteomes" id="UP000437748">
    <property type="component" value="Unassembled WGS sequence"/>
</dbReference>
<dbReference type="InterPro" id="IPR003661">
    <property type="entry name" value="HisK_dim/P_dom"/>
</dbReference>
<proteinExistence type="predicted"/>
<dbReference type="PROSITE" id="PS50109">
    <property type="entry name" value="HIS_KIN"/>
    <property type="match status" value="1"/>
</dbReference>
<evidence type="ECO:0000256" key="6">
    <source>
        <dbReference type="ARBA" id="ARBA00022777"/>
    </source>
</evidence>
<evidence type="ECO:0000259" key="10">
    <source>
        <dbReference type="PROSITE" id="PS50109"/>
    </source>
</evidence>
<feature type="transmembrane region" description="Helical" evidence="9">
    <location>
        <begin position="147"/>
        <end position="170"/>
    </location>
</feature>
<feature type="transmembrane region" description="Helical" evidence="9">
    <location>
        <begin position="20"/>
        <end position="43"/>
    </location>
</feature>
<keyword evidence="12" id="KW-1185">Reference proteome</keyword>
<comment type="catalytic activity">
    <reaction evidence="1">
        <text>ATP + protein L-histidine = ADP + protein N-phospho-L-histidine.</text>
        <dbReference type="EC" id="2.7.13.3"/>
    </reaction>
</comment>
<protein>
    <recommendedName>
        <fullName evidence="2">histidine kinase</fullName>
        <ecNumber evidence="2">2.7.13.3</ecNumber>
    </recommendedName>
</protein>
<evidence type="ECO:0000256" key="4">
    <source>
        <dbReference type="ARBA" id="ARBA00022679"/>
    </source>
</evidence>
<sequence>MESSLEIKRSFKNLSFKNSIFILAFSIFIITFLVYSLATFFIVKHSLDTSFKKNIIFSQNLFTDSIRNDILTGLYSELFRKCKLFFDSGRLESLQVIDSSGNVICSFENSILHDIGFIKTNIYFDENKSQIASTITTNFSYASIKEVLVNSIYIIIFIVIFISIILAFFVNIMSKYFGEPVQNISNILQNFSIEDIAKGMLPIRTSFIEIEKLNLNVSKMAENILYSQKQLVQKTESEAIAKVASQVVHDIRSPLSVLNIYLKKISTLPEEERVFIRNATERIDDIANNLIHKLNKKANNNLISKEIISLLVEKIVSEKRVQFSNKNIKFITQIDSNSFLANSEVNSTQFQSVISNLINNSVESISNSGNIIISLLSNEFFIELKIIDDGCGIPDEILQKVIIGGISTKAKGTGIGLSSSIKFIKSWGGDLKISSKINEGTIIEINLKTSELPHWIPKKIQIQKNSSLLILDDDQSIHDVMNHKLNSIINSNDKINILHFKSPEKLIDFYENFHKNQSDKIYFFLDNELIGYNLTGIDIICKFNLKDNSVLITSRYDEDSVQEKCKRLGIKLFPKGIAYYLPIEII</sequence>
<dbReference type="PANTHER" id="PTHR43065">
    <property type="entry name" value="SENSOR HISTIDINE KINASE"/>
    <property type="match status" value="1"/>
</dbReference>
<feature type="domain" description="Histidine kinase" evidence="10">
    <location>
        <begin position="246"/>
        <end position="451"/>
    </location>
</feature>
<dbReference type="Gene3D" id="1.10.287.130">
    <property type="match status" value="1"/>
</dbReference>
<evidence type="ECO:0000256" key="3">
    <source>
        <dbReference type="ARBA" id="ARBA00022553"/>
    </source>
</evidence>
<keyword evidence="5" id="KW-0547">Nucleotide-binding</keyword>
<dbReference type="PANTHER" id="PTHR43065:SF10">
    <property type="entry name" value="PEROXIDE STRESS-ACTIVATED HISTIDINE KINASE MAK3"/>
    <property type="match status" value="1"/>
</dbReference>
<keyword evidence="4" id="KW-0808">Transferase</keyword>
<dbReference type="Gene3D" id="3.30.565.10">
    <property type="entry name" value="Histidine kinase-like ATPase, C-terminal domain"/>
    <property type="match status" value="1"/>
</dbReference>
<dbReference type="InterPro" id="IPR036890">
    <property type="entry name" value="HATPase_C_sf"/>
</dbReference>
<dbReference type="EC" id="2.7.13.3" evidence="2"/>
<evidence type="ECO:0000256" key="5">
    <source>
        <dbReference type="ARBA" id="ARBA00022741"/>
    </source>
</evidence>
<dbReference type="CDD" id="cd00082">
    <property type="entry name" value="HisKA"/>
    <property type="match status" value="1"/>
</dbReference>
<evidence type="ECO:0000256" key="8">
    <source>
        <dbReference type="ARBA" id="ARBA00023012"/>
    </source>
</evidence>
<dbReference type="PRINTS" id="PR00344">
    <property type="entry name" value="BCTRLSENSOR"/>
</dbReference>
<dbReference type="InterPro" id="IPR004358">
    <property type="entry name" value="Sig_transdc_His_kin-like_C"/>
</dbReference>
<gene>
    <name evidence="11" type="ORF">GCL60_11775</name>
</gene>
<evidence type="ECO:0000256" key="7">
    <source>
        <dbReference type="ARBA" id="ARBA00022840"/>
    </source>
</evidence>
<dbReference type="EMBL" id="WFLM01000004">
    <property type="protein sequence ID" value="KAB8037846.1"/>
    <property type="molecule type" value="Genomic_DNA"/>
</dbReference>
<keyword evidence="6" id="KW-0418">Kinase</keyword>
<evidence type="ECO:0000256" key="9">
    <source>
        <dbReference type="SAM" id="Phobius"/>
    </source>
</evidence>
<accession>A0A6N6VT23</accession>
<comment type="caution">
    <text evidence="11">The sequence shown here is derived from an EMBL/GenBank/DDBJ whole genome shotgun (WGS) entry which is preliminary data.</text>
</comment>
<evidence type="ECO:0000313" key="12">
    <source>
        <dbReference type="Proteomes" id="UP000437748"/>
    </source>
</evidence>